<reference evidence="1" key="1">
    <citation type="submission" date="2021-02" db="EMBL/GenBank/DDBJ databases">
        <authorList>
            <person name="Nowell W R."/>
        </authorList>
    </citation>
    <scope>NUCLEOTIDE SEQUENCE</scope>
</reference>
<dbReference type="EMBL" id="CAJNOQ010002148">
    <property type="protein sequence ID" value="CAF0941676.1"/>
    <property type="molecule type" value="Genomic_DNA"/>
</dbReference>
<dbReference type="EMBL" id="CAJOBC010002148">
    <property type="protein sequence ID" value="CAF3718149.1"/>
    <property type="molecule type" value="Genomic_DNA"/>
</dbReference>
<evidence type="ECO:0000313" key="2">
    <source>
        <dbReference type="EMBL" id="CAF1168826.1"/>
    </source>
</evidence>
<gene>
    <name evidence="1" type="ORF">GPM918_LOCUS10745</name>
    <name evidence="2" type="ORF">OVA965_LOCUS22464</name>
    <name evidence="3" type="ORF">SRO942_LOCUS10746</name>
    <name evidence="4" type="ORF">TMI583_LOCUS23174</name>
</gene>
<comment type="caution">
    <text evidence="1">The sequence shown here is derived from an EMBL/GenBank/DDBJ whole genome shotgun (WGS) entry which is preliminary data.</text>
</comment>
<evidence type="ECO:0000313" key="5">
    <source>
        <dbReference type="Proteomes" id="UP000663829"/>
    </source>
</evidence>
<dbReference type="Proteomes" id="UP000677228">
    <property type="component" value="Unassembled WGS sequence"/>
</dbReference>
<dbReference type="Proteomes" id="UP000682733">
    <property type="component" value="Unassembled WGS sequence"/>
</dbReference>
<evidence type="ECO:0000313" key="4">
    <source>
        <dbReference type="EMBL" id="CAF3980224.1"/>
    </source>
</evidence>
<dbReference type="EMBL" id="CAJOBA010034209">
    <property type="protein sequence ID" value="CAF3980224.1"/>
    <property type="molecule type" value="Genomic_DNA"/>
</dbReference>
<evidence type="ECO:0000313" key="1">
    <source>
        <dbReference type="EMBL" id="CAF0941676.1"/>
    </source>
</evidence>
<keyword evidence="5" id="KW-1185">Reference proteome</keyword>
<organism evidence="1 5">
    <name type="scientific">Didymodactylos carnosus</name>
    <dbReference type="NCBI Taxonomy" id="1234261"/>
    <lineage>
        <taxon>Eukaryota</taxon>
        <taxon>Metazoa</taxon>
        <taxon>Spiralia</taxon>
        <taxon>Gnathifera</taxon>
        <taxon>Rotifera</taxon>
        <taxon>Eurotatoria</taxon>
        <taxon>Bdelloidea</taxon>
        <taxon>Philodinida</taxon>
        <taxon>Philodinidae</taxon>
        <taxon>Didymodactylos</taxon>
    </lineage>
</organism>
<name>A0A814CL28_9BILA</name>
<dbReference type="EMBL" id="CAJNOK010012688">
    <property type="protein sequence ID" value="CAF1168826.1"/>
    <property type="molecule type" value="Genomic_DNA"/>
</dbReference>
<dbReference type="Proteomes" id="UP000681722">
    <property type="component" value="Unassembled WGS sequence"/>
</dbReference>
<proteinExistence type="predicted"/>
<sequence>MKAMFPKLEPGRWDVASRRSDRYISRSFESFCREVVRYIGDLTGVSSGAGAQSDSFPDMLPGDYTGHEDAVVTMINDDGDDNINGILSKSCRLDKAKSFQFELIENVDIKNLVKEKLSLDLKEILNSFHEFLFTINSELKQPFSNLQVQNIFHNVLYGALFNYLLINKDDRITLLHGVKSIISLIWFYYAIAVNRDQTFVEGTFTVVSKEEKDSDIDSLLAYLIRFGTARISSHFTALAKLLHQQRAHYGLDMPELPADKKTILFGKINQMKSNIFIKPENAGFDISKSLKSWTKLKELMKHSHEYILCRLRKRAAKMKDGRVKTYLVRNYGTDDEENYRKERVPNAVLKQYEKIIKKTASSKAVYNRQMKEAEAYGIQKMYEDVEQLESSKFVSQSEVIQFLKTINDTYDYINYRFGREVILTKDYLKTVVSGNDAQLIMNIKLNIE</sequence>
<evidence type="ECO:0000313" key="3">
    <source>
        <dbReference type="EMBL" id="CAF3718149.1"/>
    </source>
</evidence>
<protein>
    <submittedName>
        <fullName evidence="1">Uncharacterized protein</fullName>
    </submittedName>
</protein>
<dbReference type="Proteomes" id="UP000663829">
    <property type="component" value="Unassembled WGS sequence"/>
</dbReference>
<accession>A0A814CL28</accession>
<dbReference type="AlphaFoldDB" id="A0A814CL28"/>